<keyword evidence="5 9" id="KW-0440">LIM domain</keyword>
<dbReference type="Pfam" id="PF00412">
    <property type="entry name" value="LIM"/>
    <property type="match status" value="1"/>
</dbReference>
<evidence type="ECO:0000313" key="11">
    <source>
        <dbReference type="EMBL" id="CAD7397258.1"/>
    </source>
</evidence>
<dbReference type="PANTHER" id="PTHR24208">
    <property type="entry name" value="LIM/HOMEOBOX PROTEIN LHX"/>
    <property type="match status" value="1"/>
</dbReference>
<dbReference type="GO" id="GO:0030182">
    <property type="term" value="P:neuron differentiation"/>
    <property type="evidence" value="ECO:0007669"/>
    <property type="project" value="TreeGrafter"/>
</dbReference>
<evidence type="ECO:0000256" key="6">
    <source>
        <dbReference type="ARBA" id="ARBA00023125"/>
    </source>
</evidence>
<evidence type="ECO:0000256" key="5">
    <source>
        <dbReference type="ARBA" id="ARBA00023038"/>
    </source>
</evidence>
<feature type="domain" description="LIM zinc-binding" evidence="10">
    <location>
        <begin position="34"/>
        <end position="95"/>
    </location>
</feature>
<dbReference type="GO" id="GO:0005634">
    <property type="term" value="C:nucleus"/>
    <property type="evidence" value="ECO:0007669"/>
    <property type="project" value="UniProtKB-SubCell"/>
</dbReference>
<dbReference type="GO" id="GO:0046872">
    <property type="term" value="F:metal ion binding"/>
    <property type="evidence" value="ECO:0007669"/>
    <property type="project" value="UniProtKB-KW"/>
</dbReference>
<comment type="subcellular location">
    <subcellularLocation>
        <location evidence="1">Nucleus</location>
    </subcellularLocation>
</comment>
<evidence type="ECO:0000256" key="2">
    <source>
        <dbReference type="ARBA" id="ARBA00022723"/>
    </source>
</evidence>
<evidence type="ECO:0000256" key="8">
    <source>
        <dbReference type="ARBA" id="ARBA00023242"/>
    </source>
</evidence>
<dbReference type="GO" id="GO:0000981">
    <property type="term" value="F:DNA-binding transcription factor activity, RNA polymerase II-specific"/>
    <property type="evidence" value="ECO:0007669"/>
    <property type="project" value="TreeGrafter"/>
</dbReference>
<gene>
    <name evidence="11" type="ORF">TCEB3V08_LOCUS4005</name>
</gene>
<reference evidence="11" key="1">
    <citation type="submission" date="2020-11" db="EMBL/GenBank/DDBJ databases">
        <authorList>
            <person name="Tran Van P."/>
        </authorList>
    </citation>
    <scope>NUCLEOTIDE SEQUENCE</scope>
</reference>
<accession>A0A7R9GTE8</accession>
<protein>
    <recommendedName>
        <fullName evidence="10">LIM zinc-binding domain-containing protein</fullName>
    </recommendedName>
</protein>
<proteinExistence type="predicted"/>
<keyword evidence="8" id="KW-0539">Nucleus</keyword>
<keyword evidence="7" id="KW-0371">Homeobox</keyword>
<sequence length="162" mass="18286">MSVPMLGQKMNLLGLTQQTRTKCRVYETHSLETRCCQGCGENILDKFLLLVNDRSWHGDCLRCCICRTSLDEQTSCFIRDNRIYCKGDYVSSDRCVNEHLMLSTMEGWSIVIQLKTTNLLSVSLQALNKTGKACALPKENLEEGVVEGATLSHDQIGRRHVD</sequence>
<dbReference type="PROSITE" id="PS00478">
    <property type="entry name" value="LIM_DOMAIN_1"/>
    <property type="match status" value="1"/>
</dbReference>
<keyword evidence="6" id="KW-0238">DNA-binding</keyword>
<dbReference type="AlphaFoldDB" id="A0A7R9GTE8"/>
<name>A0A7R9GTE8_TIMCR</name>
<evidence type="ECO:0000256" key="9">
    <source>
        <dbReference type="PROSITE-ProRule" id="PRU00125"/>
    </source>
</evidence>
<evidence type="ECO:0000256" key="4">
    <source>
        <dbReference type="ARBA" id="ARBA00022833"/>
    </source>
</evidence>
<evidence type="ECO:0000256" key="7">
    <source>
        <dbReference type="ARBA" id="ARBA00023155"/>
    </source>
</evidence>
<dbReference type="InterPro" id="IPR001781">
    <property type="entry name" value="Znf_LIM"/>
</dbReference>
<dbReference type="PROSITE" id="PS50023">
    <property type="entry name" value="LIM_DOMAIN_2"/>
    <property type="match status" value="1"/>
</dbReference>
<evidence type="ECO:0000256" key="3">
    <source>
        <dbReference type="ARBA" id="ARBA00022737"/>
    </source>
</evidence>
<organism evidence="11">
    <name type="scientific">Timema cristinae</name>
    <name type="common">Walking stick</name>
    <dbReference type="NCBI Taxonomy" id="61476"/>
    <lineage>
        <taxon>Eukaryota</taxon>
        <taxon>Metazoa</taxon>
        <taxon>Ecdysozoa</taxon>
        <taxon>Arthropoda</taxon>
        <taxon>Hexapoda</taxon>
        <taxon>Insecta</taxon>
        <taxon>Pterygota</taxon>
        <taxon>Neoptera</taxon>
        <taxon>Polyneoptera</taxon>
        <taxon>Phasmatodea</taxon>
        <taxon>Timematodea</taxon>
        <taxon>Timematoidea</taxon>
        <taxon>Timematidae</taxon>
        <taxon>Timema</taxon>
    </lineage>
</organism>
<keyword evidence="2 9" id="KW-0479">Metal-binding</keyword>
<evidence type="ECO:0000259" key="10">
    <source>
        <dbReference type="PROSITE" id="PS50023"/>
    </source>
</evidence>
<dbReference type="Gene3D" id="2.10.110.10">
    <property type="entry name" value="Cysteine Rich Protein"/>
    <property type="match status" value="1"/>
</dbReference>
<keyword evidence="4 9" id="KW-0862">Zinc</keyword>
<dbReference type="InterPro" id="IPR050453">
    <property type="entry name" value="LIM_Homeobox_TF"/>
</dbReference>
<dbReference type="SUPFAM" id="SSF57716">
    <property type="entry name" value="Glucocorticoid receptor-like (DNA-binding domain)"/>
    <property type="match status" value="2"/>
</dbReference>
<dbReference type="PANTHER" id="PTHR24208:SF127">
    <property type="entry name" value="LIM_HOMEOBOX PROTEIN AWH"/>
    <property type="match status" value="1"/>
</dbReference>
<dbReference type="GO" id="GO:0000977">
    <property type="term" value="F:RNA polymerase II transcription regulatory region sequence-specific DNA binding"/>
    <property type="evidence" value="ECO:0007669"/>
    <property type="project" value="TreeGrafter"/>
</dbReference>
<dbReference type="SMART" id="SM00132">
    <property type="entry name" value="LIM"/>
    <property type="match status" value="1"/>
</dbReference>
<dbReference type="EMBL" id="OC317497">
    <property type="protein sequence ID" value="CAD7397258.1"/>
    <property type="molecule type" value="Genomic_DNA"/>
</dbReference>
<dbReference type="FunFam" id="2.10.110.10:FF:000006">
    <property type="entry name" value="LIM homeobox transcription factor 1-beta"/>
    <property type="match status" value="1"/>
</dbReference>
<evidence type="ECO:0000256" key="1">
    <source>
        <dbReference type="ARBA" id="ARBA00004123"/>
    </source>
</evidence>
<keyword evidence="3" id="KW-0677">Repeat</keyword>